<dbReference type="EMBL" id="JAWDGP010001087">
    <property type="protein sequence ID" value="KAK3794934.1"/>
    <property type="molecule type" value="Genomic_DNA"/>
</dbReference>
<proteinExistence type="predicted"/>
<comment type="caution">
    <text evidence="1">The sequence shown here is derived from an EMBL/GenBank/DDBJ whole genome shotgun (WGS) entry which is preliminary data.</text>
</comment>
<reference evidence="1" key="1">
    <citation type="journal article" date="2023" name="G3 (Bethesda)">
        <title>A reference genome for the long-term kleptoplast-retaining sea slug Elysia crispata morphotype clarki.</title>
        <authorList>
            <person name="Eastman K.E."/>
            <person name="Pendleton A.L."/>
            <person name="Shaikh M.A."/>
            <person name="Suttiyut T."/>
            <person name="Ogas R."/>
            <person name="Tomko P."/>
            <person name="Gavelis G."/>
            <person name="Widhalm J.R."/>
            <person name="Wisecaver J.H."/>
        </authorList>
    </citation>
    <scope>NUCLEOTIDE SEQUENCE</scope>
    <source>
        <strain evidence="1">ECLA1</strain>
    </source>
</reference>
<dbReference type="AlphaFoldDB" id="A0AAE1AVU6"/>
<protein>
    <submittedName>
        <fullName evidence="1">Uncharacterized protein</fullName>
    </submittedName>
</protein>
<keyword evidence="2" id="KW-1185">Reference proteome</keyword>
<name>A0AAE1AVU6_9GAST</name>
<evidence type="ECO:0000313" key="1">
    <source>
        <dbReference type="EMBL" id="KAK3794934.1"/>
    </source>
</evidence>
<accession>A0AAE1AVU6</accession>
<organism evidence="1 2">
    <name type="scientific">Elysia crispata</name>
    <name type="common">lettuce slug</name>
    <dbReference type="NCBI Taxonomy" id="231223"/>
    <lineage>
        <taxon>Eukaryota</taxon>
        <taxon>Metazoa</taxon>
        <taxon>Spiralia</taxon>
        <taxon>Lophotrochozoa</taxon>
        <taxon>Mollusca</taxon>
        <taxon>Gastropoda</taxon>
        <taxon>Heterobranchia</taxon>
        <taxon>Euthyneura</taxon>
        <taxon>Panpulmonata</taxon>
        <taxon>Sacoglossa</taxon>
        <taxon>Placobranchoidea</taxon>
        <taxon>Plakobranchidae</taxon>
        <taxon>Elysia</taxon>
    </lineage>
</organism>
<gene>
    <name evidence="1" type="ORF">RRG08_001081</name>
</gene>
<sequence>MKPRFCSVSDVLRLMCSYACGHHLLKLHLQTPSERSAYWFYVGVRRAVELASSNVMTTLPNVDSIWTASAPERFITGRTGQLSMQVRRWLRD</sequence>
<evidence type="ECO:0000313" key="2">
    <source>
        <dbReference type="Proteomes" id="UP001283361"/>
    </source>
</evidence>
<dbReference type="Proteomes" id="UP001283361">
    <property type="component" value="Unassembled WGS sequence"/>
</dbReference>